<dbReference type="EMBL" id="JAPWTJ010000761">
    <property type="protein sequence ID" value="KAJ8975829.1"/>
    <property type="molecule type" value="Genomic_DNA"/>
</dbReference>
<reference evidence="2" key="1">
    <citation type="journal article" date="2023" name="Insect Mol. Biol.">
        <title>Genome sequencing provides insights into the evolution of gene families encoding plant cell wall-degrading enzymes in longhorned beetles.</title>
        <authorList>
            <person name="Shin N.R."/>
            <person name="Okamura Y."/>
            <person name="Kirsch R."/>
            <person name="Pauchet Y."/>
        </authorList>
    </citation>
    <scope>NUCLEOTIDE SEQUENCE</scope>
    <source>
        <strain evidence="2">MMC_N1</strain>
    </source>
</reference>
<feature type="compositionally biased region" description="Polar residues" evidence="1">
    <location>
        <begin position="1042"/>
        <end position="1055"/>
    </location>
</feature>
<proteinExistence type="predicted"/>
<sequence length="1189" mass="134044">MSMGGIDMGGVCIPLAGQHAFPFALGNAPFGWLISSIERWTSRLEVVLGLPPPPRAQGRTEGHAAIAHVVDKEIPIFAIRVIETEDRIRLRRSFPSLPEMDKYKENKVNSTLHPWFAIPMLAERADHRMNPLLTFIKGQEGLPRIEVEMVEDRCGAVGESKRAPWYPYSTTTLSRPQPSIEEGGGDDVQRSIELLDRVLSEFDDVENANQVQNVAIRCLEDKSASYKLHLIAFMCYQLTTSTSTPQIRQNTNSSTSTSSARTGNVPASTPDDESPSLGHQSEDDGYMSMNGRKPKFSLSFKPLAEVPVHHEVSHSPSCTLGILTTFRRLRRRLNGLSLPYCLMIQQLVLNMFYPVYQFYLSLSRVSPAHRPKTAGGRNNRSFPLTQLPPRMDTIPPPQRFQNNERTPVINGMLDPIHTATQTTLPKTKHQRPYGWENNDFTLNPPPPPPGYRFGSLPYQHGIYPLISPTRVPPRTVPTAIERHREVKRHGSEDNLSSDLDETPALRPLSELADDEHFSDDSLEEMLLPPPPPPATKEPASLGSTKVIGRRRRKSGSYSSTSSIPNRLKDLDDWPDPPHVLPRMRLLPHFRIQTIMSCKDRKNLVNLGSSLTSNSSLNSRLSSELSIPASRFSMDLNSRLSRELQTPNSRYSVDLSTPHSRLSQELNSPKSRYSLDLNNSRILSQEFSSSPSRLSVDLSSSRSSTPSRHSNDVKRHSTTFDNIKSLVREGVIEDFDTPIPETADDIVASTSPIVRVVSLPSLNADEFTPRRELDVTVEEEEELECSLPSVEISPLRKIEQNISELLERRDIDAIQDDRCILNGVENLNKEKREKRRAPSKPSRNGDRQKANDLQKSSSHNEIQKSEDYYRQLLLEEREESRPLPTSTSADFPVRVEVLQHEFPPLPPSPVEEDDDEYSEILHPVQKPRADTLPNSNEPPVVPLHRETVSNSLKTRSMDVNYNRGRRTNFYNSSNRNIPPERRTLPSELQDAKRRPFQKRSSQQSPQEEHHLQTSCSLPETPIFARGCDIPRTPHRRAPDIPGGNQTAPRQSNTIGSLNTIGNLSTGGYRRGMSQSGLEQAIVGAELIRLAGGPGEGWYPKQRHRRPASIEHLDRTAPRDALRRVTSLLIKKVVVCCFVPGNNSKEPKKEKEIVSPTIHENVNVSGEEVQKKKGFFKNFWKRSRHYSLEQQ</sequence>
<protein>
    <submittedName>
        <fullName evidence="2">Uncharacterized protein</fullName>
    </submittedName>
</protein>
<keyword evidence="3" id="KW-1185">Reference proteome</keyword>
<name>A0ABQ9JCE7_9CUCU</name>
<evidence type="ECO:0000313" key="2">
    <source>
        <dbReference type="EMBL" id="KAJ8975829.1"/>
    </source>
</evidence>
<evidence type="ECO:0000256" key="1">
    <source>
        <dbReference type="SAM" id="MobiDB-lite"/>
    </source>
</evidence>
<feature type="region of interest" description="Disordered" evidence="1">
    <location>
        <begin position="369"/>
        <end position="391"/>
    </location>
</feature>
<gene>
    <name evidence="2" type="ORF">NQ317_001225</name>
</gene>
<feature type="compositionally biased region" description="Basic and acidic residues" evidence="1">
    <location>
        <begin position="977"/>
        <end position="992"/>
    </location>
</feature>
<dbReference type="Proteomes" id="UP001162164">
    <property type="component" value="Unassembled WGS sequence"/>
</dbReference>
<feature type="region of interest" description="Disordered" evidence="1">
    <location>
        <begin position="948"/>
        <end position="1055"/>
    </location>
</feature>
<feature type="region of interest" description="Disordered" evidence="1">
    <location>
        <begin position="691"/>
        <end position="715"/>
    </location>
</feature>
<accession>A0ABQ9JCE7</accession>
<feature type="compositionally biased region" description="Low complexity" evidence="1">
    <location>
        <begin position="691"/>
        <end position="707"/>
    </location>
</feature>
<feature type="region of interest" description="Disordered" evidence="1">
    <location>
        <begin position="828"/>
        <end position="864"/>
    </location>
</feature>
<evidence type="ECO:0000313" key="3">
    <source>
        <dbReference type="Proteomes" id="UP001162164"/>
    </source>
</evidence>
<comment type="caution">
    <text evidence="2">The sequence shown here is derived from an EMBL/GenBank/DDBJ whole genome shotgun (WGS) entry which is preliminary data.</text>
</comment>
<feature type="compositionally biased region" description="Polar residues" evidence="1">
    <location>
        <begin position="948"/>
        <end position="958"/>
    </location>
</feature>
<feature type="compositionally biased region" description="Low complexity" evidence="1">
    <location>
        <begin position="250"/>
        <end position="259"/>
    </location>
</feature>
<feature type="region of interest" description="Disordered" evidence="1">
    <location>
        <begin position="517"/>
        <end position="569"/>
    </location>
</feature>
<organism evidence="2 3">
    <name type="scientific">Molorchus minor</name>
    <dbReference type="NCBI Taxonomy" id="1323400"/>
    <lineage>
        <taxon>Eukaryota</taxon>
        <taxon>Metazoa</taxon>
        <taxon>Ecdysozoa</taxon>
        <taxon>Arthropoda</taxon>
        <taxon>Hexapoda</taxon>
        <taxon>Insecta</taxon>
        <taxon>Pterygota</taxon>
        <taxon>Neoptera</taxon>
        <taxon>Endopterygota</taxon>
        <taxon>Coleoptera</taxon>
        <taxon>Polyphaga</taxon>
        <taxon>Cucujiformia</taxon>
        <taxon>Chrysomeloidea</taxon>
        <taxon>Cerambycidae</taxon>
        <taxon>Lamiinae</taxon>
        <taxon>Monochamini</taxon>
        <taxon>Molorchus</taxon>
    </lineage>
</organism>
<feature type="compositionally biased region" description="Basic and acidic residues" evidence="1">
    <location>
        <begin position="842"/>
        <end position="851"/>
    </location>
</feature>
<feature type="region of interest" description="Disordered" evidence="1">
    <location>
        <begin position="244"/>
        <end position="288"/>
    </location>
</feature>